<comment type="similarity">
    <text evidence="1">Belongs to the class A bacterial acid phosphatase family.</text>
</comment>
<dbReference type="OrthoDB" id="9805301at2"/>
<dbReference type="PIRSF" id="PIRSF000897">
    <property type="entry name" value="Acid_Ptase_ClsA"/>
    <property type="match status" value="1"/>
</dbReference>
<dbReference type="InterPro" id="IPR000326">
    <property type="entry name" value="PAP2/HPO"/>
</dbReference>
<dbReference type="GO" id="GO:0030288">
    <property type="term" value="C:outer membrane-bounded periplasmic space"/>
    <property type="evidence" value="ECO:0007669"/>
    <property type="project" value="InterPro"/>
</dbReference>
<dbReference type="PRINTS" id="PR00483">
    <property type="entry name" value="BACPHPHTASE"/>
</dbReference>
<dbReference type="EC" id="3.1.3.2" evidence="1"/>
<organism evidence="2 3">
    <name type="scientific">Niveispirillum cyanobacteriorum</name>
    <dbReference type="NCBI Taxonomy" id="1612173"/>
    <lineage>
        <taxon>Bacteria</taxon>
        <taxon>Pseudomonadati</taxon>
        <taxon>Pseudomonadota</taxon>
        <taxon>Alphaproteobacteria</taxon>
        <taxon>Rhodospirillales</taxon>
        <taxon>Azospirillaceae</taxon>
        <taxon>Niveispirillum</taxon>
    </lineage>
</organism>
<dbReference type="InterPro" id="IPR001011">
    <property type="entry name" value="Acid_Pase_classA_bac"/>
</dbReference>
<reference evidence="2 3" key="1">
    <citation type="submission" date="2017-12" db="EMBL/GenBank/DDBJ databases">
        <title>Genomes of bacteria within cyanobacterial aggregates.</title>
        <authorList>
            <person name="Cai H."/>
        </authorList>
    </citation>
    <scope>NUCLEOTIDE SEQUENCE [LARGE SCALE GENOMIC DNA]</scope>
    <source>
        <strain evidence="2 3">TH16</strain>
    </source>
</reference>
<name>A0A2K9NG90_9PROT</name>
<evidence type="ECO:0000313" key="2">
    <source>
        <dbReference type="EMBL" id="AUN32128.1"/>
    </source>
</evidence>
<gene>
    <name evidence="2" type="ORF">C0V82_17085</name>
</gene>
<comment type="catalytic activity">
    <reaction evidence="1">
        <text>a phosphate monoester + H2O = an alcohol + phosphate</text>
        <dbReference type="Rhea" id="RHEA:15017"/>
        <dbReference type="ChEBI" id="CHEBI:15377"/>
        <dbReference type="ChEBI" id="CHEBI:30879"/>
        <dbReference type="ChEBI" id="CHEBI:43474"/>
        <dbReference type="ChEBI" id="CHEBI:67140"/>
        <dbReference type="EC" id="3.1.3.2"/>
    </reaction>
</comment>
<dbReference type="Pfam" id="PF01569">
    <property type="entry name" value="PAP2"/>
    <property type="match status" value="1"/>
</dbReference>
<dbReference type="SMART" id="SM00014">
    <property type="entry name" value="acidPPc"/>
    <property type="match status" value="1"/>
</dbReference>
<accession>A0A2K9NG90</accession>
<dbReference type="AlphaFoldDB" id="A0A2K9NG90"/>
<dbReference type="EMBL" id="CP025612">
    <property type="protein sequence ID" value="AUN32128.1"/>
    <property type="molecule type" value="Genomic_DNA"/>
</dbReference>
<dbReference type="SUPFAM" id="SSF48317">
    <property type="entry name" value="Acid phosphatase/Vanadium-dependent haloperoxidase"/>
    <property type="match status" value="1"/>
</dbReference>
<evidence type="ECO:0000313" key="3">
    <source>
        <dbReference type="Proteomes" id="UP000234752"/>
    </source>
</evidence>
<protein>
    <recommendedName>
        <fullName evidence="1">Acid phosphatase</fullName>
        <ecNumber evidence="1">3.1.3.2</ecNumber>
    </recommendedName>
</protein>
<keyword evidence="1" id="KW-0378">Hydrolase</keyword>
<dbReference type="RefSeq" id="WP_102113678.1">
    <property type="nucleotide sequence ID" value="NZ_BMGN01000006.1"/>
</dbReference>
<dbReference type="Proteomes" id="UP000234752">
    <property type="component" value="Chromosome eg_2"/>
</dbReference>
<proteinExistence type="inferred from homology"/>
<dbReference type="InterPro" id="IPR036938">
    <property type="entry name" value="PAP2/HPO_sf"/>
</dbReference>
<keyword evidence="3" id="KW-1185">Reference proteome</keyword>
<dbReference type="GO" id="GO:0003993">
    <property type="term" value="F:acid phosphatase activity"/>
    <property type="evidence" value="ECO:0007669"/>
    <property type="project" value="UniProtKB-EC"/>
</dbReference>
<sequence>MKAKILLIAVLICGVLFNTLPALALEGASSYMKEGDIDLLSILPAAPKEGDPRAEADRAIFRATRKLEGSPRWLLATSDVSEKPDYMYSAYSCAMGLELTEKQAPALTHVLETAADNASDANRAVKKKFQRQRPFKFDDGPICQSRIEVMSFDYPSGHTTHGWTWALILAELMPERASAILARGRAYGESRIVCGVHNASAVEAGRLSATLSMTRLRSSPAFQADLAAAKAELSALASQSQPDAARCQAEAQTLATPVL</sequence>
<dbReference type="CDD" id="cd03397">
    <property type="entry name" value="PAP2_acid_phosphatase"/>
    <property type="match status" value="1"/>
</dbReference>
<dbReference type="KEGG" id="ncb:C0V82_17085"/>
<dbReference type="Gene3D" id="1.20.144.10">
    <property type="entry name" value="Phosphatidic acid phosphatase type 2/haloperoxidase"/>
    <property type="match status" value="1"/>
</dbReference>
<evidence type="ECO:0000256" key="1">
    <source>
        <dbReference type="PIRNR" id="PIRNR000897"/>
    </source>
</evidence>